<feature type="transmembrane region" description="Helical" evidence="12">
    <location>
        <begin position="33"/>
        <end position="53"/>
    </location>
</feature>
<keyword evidence="4 11" id="KW-0808">Transferase</keyword>
<keyword evidence="8 12" id="KW-0472">Membrane</keyword>
<dbReference type="GO" id="GO:0016780">
    <property type="term" value="F:phosphotransferase activity, for other substituted phosphate groups"/>
    <property type="evidence" value="ECO:0007669"/>
    <property type="project" value="InterPro"/>
</dbReference>
<keyword evidence="6 12" id="KW-1133">Transmembrane helix</keyword>
<dbReference type="GO" id="GO:0046474">
    <property type="term" value="P:glycerophospholipid biosynthetic process"/>
    <property type="evidence" value="ECO:0007669"/>
    <property type="project" value="TreeGrafter"/>
</dbReference>
<keyword evidence="10" id="KW-1208">Phospholipid metabolism</keyword>
<evidence type="ECO:0000256" key="4">
    <source>
        <dbReference type="ARBA" id="ARBA00022679"/>
    </source>
</evidence>
<evidence type="ECO:0000313" key="14">
    <source>
        <dbReference type="Proteomes" id="UP000593915"/>
    </source>
</evidence>
<name>A0A7S6WNY5_9SPIR</name>
<dbReference type="EMBL" id="CP061839">
    <property type="protein sequence ID" value="QOW60638.1"/>
    <property type="molecule type" value="Genomic_DNA"/>
</dbReference>
<dbReference type="InterPro" id="IPR048254">
    <property type="entry name" value="CDP_ALCOHOL_P_TRANSF_CS"/>
</dbReference>
<feature type="transmembrane region" description="Helical" evidence="12">
    <location>
        <begin position="9"/>
        <end position="27"/>
    </location>
</feature>
<keyword evidence="9" id="KW-0594">Phospholipid biosynthesis</keyword>
<feature type="transmembrane region" description="Helical" evidence="12">
    <location>
        <begin position="226"/>
        <end position="247"/>
    </location>
</feature>
<evidence type="ECO:0000256" key="9">
    <source>
        <dbReference type="ARBA" id="ARBA00023209"/>
    </source>
</evidence>
<keyword evidence="5 12" id="KW-0812">Transmembrane</keyword>
<proteinExistence type="inferred from homology"/>
<dbReference type="Gene3D" id="1.20.120.1760">
    <property type="match status" value="1"/>
</dbReference>
<dbReference type="PROSITE" id="PS00379">
    <property type="entry name" value="CDP_ALCOHOL_P_TRANSF"/>
    <property type="match status" value="1"/>
</dbReference>
<feature type="transmembrane region" description="Helical" evidence="12">
    <location>
        <begin position="196"/>
        <end position="214"/>
    </location>
</feature>
<protein>
    <submittedName>
        <fullName evidence="13">CDP-alcohol phosphatidyltransferase family protein</fullName>
    </submittedName>
</protein>
<gene>
    <name evidence="13" type="ORF">IFE08_12675</name>
</gene>
<dbReference type="PANTHER" id="PTHR14269">
    <property type="entry name" value="CDP-DIACYLGLYCEROL--GLYCEROL-3-PHOSPHATE 3-PHOSPHATIDYLTRANSFERASE-RELATED"/>
    <property type="match status" value="1"/>
</dbReference>
<evidence type="ECO:0000256" key="11">
    <source>
        <dbReference type="RuleBase" id="RU003750"/>
    </source>
</evidence>
<evidence type="ECO:0000256" key="10">
    <source>
        <dbReference type="ARBA" id="ARBA00023264"/>
    </source>
</evidence>
<evidence type="ECO:0000256" key="6">
    <source>
        <dbReference type="ARBA" id="ARBA00022989"/>
    </source>
</evidence>
<dbReference type="InterPro" id="IPR000462">
    <property type="entry name" value="CDP-OH_P_trans"/>
</dbReference>
<dbReference type="GO" id="GO:0016020">
    <property type="term" value="C:membrane"/>
    <property type="evidence" value="ECO:0007669"/>
    <property type="project" value="UniProtKB-SubCell"/>
</dbReference>
<accession>A0A7S6WNY5</accession>
<evidence type="ECO:0000256" key="1">
    <source>
        <dbReference type="ARBA" id="ARBA00004141"/>
    </source>
</evidence>
<evidence type="ECO:0000256" key="8">
    <source>
        <dbReference type="ARBA" id="ARBA00023136"/>
    </source>
</evidence>
<evidence type="ECO:0000256" key="3">
    <source>
        <dbReference type="ARBA" id="ARBA00022516"/>
    </source>
</evidence>
<feature type="transmembrane region" description="Helical" evidence="12">
    <location>
        <begin position="73"/>
        <end position="91"/>
    </location>
</feature>
<evidence type="ECO:0000256" key="12">
    <source>
        <dbReference type="SAM" id="Phobius"/>
    </source>
</evidence>
<dbReference type="InterPro" id="IPR050324">
    <property type="entry name" value="CDP-alcohol_PTase-I"/>
</dbReference>
<feature type="transmembrane region" description="Helical" evidence="12">
    <location>
        <begin position="138"/>
        <end position="154"/>
    </location>
</feature>
<feature type="transmembrane region" description="Helical" evidence="12">
    <location>
        <begin position="97"/>
        <end position="117"/>
    </location>
</feature>
<comment type="similarity">
    <text evidence="2 11">Belongs to the CDP-alcohol phosphatidyltransferase class-I family.</text>
</comment>
<keyword evidence="7" id="KW-0443">Lipid metabolism</keyword>
<dbReference type="Pfam" id="PF01066">
    <property type="entry name" value="CDP-OH_P_transf"/>
    <property type="match status" value="1"/>
</dbReference>
<evidence type="ECO:0000256" key="2">
    <source>
        <dbReference type="ARBA" id="ARBA00010441"/>
    </source>
</evidence>
<evidence type="ECO:0000313" key="13">
    <source>
        <dbReference type="EMBL" id="QOW60638.1"/>
    </source>
</evidence>
<keyword evidence="3" id="KW-0444">Lipid biosynthesis</keyword>
<reference evidence="13 14" key="1">
    <citation type="submission" date="2020-09" db="EMBL/GenBank/DDBJ databases">
        <title>Characterization of Treponema spp. from bovine digital dermatitis in Korea.</title>
        <authorList>
            <person name="Espiritu H.M."/>
            <person name="Cho Y.I."/>
            <person name="Mamuad L."/>
        </authorList>
    </citation>
    <scope>NUCLEOTIDE SEQUENCE [LARGE SCALE GENOMIC DNA]</scope>
    <source>
        <strain evidence="13 14">KS1</strain>
    </source>
</reference>
<dbReference type="InterPro" id="IPR043130">
    <property type="entry name" value="CDP-OH_PTrfase_TM_dom"/>
</dbReference>
<organism evidence="13 14">
    <name type="scientific">Treponema pedis</name>
    <dbReference type="NCBI Taxonomy" id="409322"/>
    <lineage>
        <taxon>Bacteria</taxon>
        <taxon>Pseudomonadati</taxon>
        <taxon>Spirochaetota</taxon>
        <taxon>Spirochaetia</taxon>
        <taxon>Spirochaetales</taxon>
        <taxon>Treponemataceae</taxon>
        <taxon>Treponema</taxon>
    </lineage>
</organism>
<dbReference type="Proteomes" id="UP000593915">
    <property type="component" value="Chromosome"/>
</dbReference>
<dbReference type="PANTHER" id="PTHR14269:SF11">
    <property type="entry name" value="CDP-DIACYLGLYCEROL--GLYCEROL-3-PHOSPHATE 3-PHOSPHATIDYLTRANSFERASE"/>
    <property type="match status" value="1"/>
</dbReference>
<comment type="subcellular location">
    <subcellularLocation>
        <location evidence="1">Membrane</location>
        <topology evidence="1">Multi-pass membrane protein</topology>
    </subcellularLocation>
</comment>
<feature type="transmembrane region" description="Helical" evidence="12">
    <location>
        <begin position="160"/>
        <end position="184"/>
    </location>
</feature>
<evidence type="ECO:0000256" key="5">
    <source>
        <dbReference type="ARBA" id="ARBA00022692"/>
    </source>
</evidence>
<evidence type="ECO:0000256" key="7">
    <source>
        <dbReference type="ARBA" id="ARBA00023098"/>
    </source>
</evidence>
<dbReference type="RefSeq" id="WP_194076125.1">
    <property type="nucleotide sequence ID" value="NZ_CP061839.1"/>
</dbReference>
<dbReference type="AlphaFoldDB" id="A0A7S6WNY5"/>
<sequence length="258" mass="29824">MERKIGKAVLFFWLFQCSAIFAVYKAFNTDSEVFSNFLIHISLWHGILLLFLVLHKSEFANINNQISSEKINIANLITLCRISSVPLIAFLLKHHQIPGILTVLSVVLIIIFFTDLFDGLIARKMNQETGIGKMLDSMSDYSLLGLVSIVYFQLGLLPRWFFYLIIIRLMFQSLGMAFFMLLRFPMEVKSTYGGKITIAATMILYAVKLLQFFIPASEILENILMTAEYSCGIIIFVFLFEKVYIFYKHYVHYKTQKN</sequence>